<proteinExistence type="inferred from homology"/>
<evidence type="ECO:0000256" key="3">
    <source>
        <dbReference type="ARBA" id="ARBA00022764"/>
    </source>
</evidence>
<keyword evidence="5" id="KW-0813">Transport</keyword>
<comment type="similarity">
    <text evidence="2">Belongs to the bacterial solute-binding protein 1 family.</text>
</comment>
<evidence type="ECO:0000256" key="4">
    <source>
        <dbReference type="SAM" id="SignalP"/>
    </source>
</evidence>
<evidence type="ECO:0000313" key="6">
    <source>
        <dbReference type="EMBL" id="OLP50248.1"/>
    </source>
</evidence>
<dbReference type="Proteomes" id="UP000185598">
    <property type="component" value="Unassembled WGS sequence"/>
</dbReference>
<dbReference type="GO" id="GO:0005524">
    <property type="term" value="F:ATP binding"/>
    <property type="evidence" value="ECO:0007669"/>
    <property type="project" value="UniProtKB-KW"/>
</dbReference>
<evidence type="ECO:0000256" key="2">
    <source>
        <dbReference type="ARBA" id="ARBA00008520"/>
    </source>
</evidence>
<keyword evidence="5" id="KW-0762">Sugar transport</keyword>
<dbReference type="AlphaFoldDB" id="A0A1Q9A6M9"/>
<dbReference type="Proteomes" id="UP000544107">
    <property type="component" value="Unassembled WGS sequence"/>
</dbReference>
<comment type="subcellular location">
    <subcellularLocation>
        <location evidence="1">Periplasm</location>
    </subcellularLocation>
</comment>
<keyword evidence="6" id="KW-0547">Nucleotide-binding</keyword>
<dbReference type="GO" id="GO:0042597">
    <property type="term" value="C:periplasmic space"/>
    <property type="evidence" value="ECO:0007669"/>
    <property type="project" value="UniProtKB-SubCell"/>
</dbReference>
<evidence type="ECO:0000313" key="5">
    <source>
        <dbReference type="EMBL" id="MBB4008614.1"/>
    </source>
</evidence>
<evidence type="ECO:0000313" key="7">
    <source>
        <dbReference type="Proteomes" id="UP000185598"/>
    </source>
</evidence>
<dbReference type="PANTHER" id="PTHR43649">
    <property type="entry name" value="ARABINOSE-BINDING PROTEIN-RELATED"/>
    <property type="match status" value="1"/>
</dbReference>
<keyword evidence="6" id="KW-0067">ATP-binding</keyword>
<gene>
    <name evidence="6" type="ORF">BJF91_13050</name>
    <name evidence="5" type="ORF">GGQ71_002894</name>
</gene>
<sequence>MTMKLNRRTLLAGMAAAIPLMGIRPGSAQAATNMRFLWWGSKERNDRTFKVIETYKGKKADVAINGESFGWDNYWTRLATQTAGGNAPDLIQMDYRYIFEYARRGTLLDLTPFMGKSLKIDDFGAPNIDAGKVNGKLYGVNLGVNSVTAIVNKSAWQESGVEMPQEGVTWEDFGEACAKVTVAKKRRGFYGTQDGSVGESNLECWLRQRGKALYTADGTVGFDQGDITDWFKFWAWMRKIKACVPADVQALDQLNVENNMVTLNKAAVGFVNSNQFIAFQAVNKDSLGLMRFPDTKGGKPGQYLKPSMLISVSAASANKDAAVDFVNFLVEDKDAALALGIERGIPASPAMRDALEPTLNEQAKEILDYIARLTPHVGPLPPPPPNGAGENQMLIKKIGEEVGFGRLSPEDGAAKFVDQAAANLKRG</sequence>
<reference evidence="6 7" key="1">
    <citation type="submission" date="2016-09" db="EMBL/GenBank/DDBJ databases">
        <title>Rhizobium oryziradicis sp. nov., isolated from the root of rice.</title>
        <authorList>
            <person name="Zhao J."/>
            <person name="Zhang X."/>
        </authorList>
    </citation>
    <scope>NUCLEOTIDE SEQUENCE [LARGE SCALE GENOMIC DNA]</scope>
    <source>
        <strain evidence="6 7">14971</strain>
    </source>
</reference>
<keyword evidence="7" id="KW-1185">Reference proteome</keyword>
<name>A0A1Q9A6M9_9HYPH</name>
<dbReference type="EMBL" id="MKIN01000021">
    <property type="protein sequence ID" value="OLP50248.1"/>
    <property type="molecule type" value="Genomic_DNA"/>
</dbReference>
<feature type="chain" id="PRO_5044564363" evidence="4">
    <location>
        <begin position="31"/>
        <end position="427"/>
    </location>
</feature>
<keyword evidence="3" id="KW-0574">Periplasm</keyword>
<dbReference type="PANTHER" id="PTHR43649:SF11">
    <property type="entry name" value="ABC TRANSPORTER SUBSTRATE-BINDING PROTEIN YESO-RELATED"/>
    <property type="match status" value="1"/>
</dbReference>
<feature type="signal peptide" evidence="4">
    <location>
        <begin position="1"/>
        <end position="30"/>
    </location>
</feature>
<dbReference type="SUPFAM" id="SSF53850">
    <property type="entry name" value="Periplasmic binding protein-like II"/>
    <property type="match status" value="1"/>
</dbReference>
<protein>
    <submittedName>
        <fullName evidence="6">ABC transporter ATP-binding protein</fullName>
    </submittedName>
    <submittedName>
        <fullName evidence="5">Multiple sugar transport system substrate-binding protein</fullName>
    </submittedName>
</protein>
<dbReference type="InterPro" id="IPR006059">
    <property type="entry name" value="SBP"/>
</dbReference>
<dbReference type="EMBL" id="JACIED010000003">
    <property type="protein sequence ID" value="MBB4008614.1"/>
    <property type="molecule type" value="Genomic_DNA"/>
</dbReference>
<reference evidence="5 8" key="2">
    <citation type="submission" date="2020-08" db="EMBL/GenBank/DDBJ databases">
        <title>Genomic Encyclopedia of Type Strains, Phase IV (KMG-IV): sequencing the most valuable type-strain genomes for metagenomic binning, comparative biology and taxonomic classification.</title>
        <authorList>
            <person name="Goeker M."/>
        </authorList>
    </citation>
    <scope>NUCLEOTIDE SEQUENCE [LARGE SCALE GENOMIC DNA]</scope>
    <source>
        <strain evidence="5 8">DSM 100021</strain>
    </source>
</reference>
<comment type="caution">
    <text evidence="6">The sequence shown here is derived from an EMBL/GenBank/DDBJ whole genome shotgun (WGS) entry which is preliminary data.</text>
</comment>
<evidence type="ECO:0000256" key="1">
    <source>
        <dbReference type="ARBA" id="ARBA00004418"/>
    </source>
</evidence>
<dbReference type="Gene3D" id="3.40.190.10">
    <property type="entry name" value="Periplasmic binding protein-like II"/>
    <property type="match status" value="2"/>
</dbReference>
<dbReference type="InterPro" id="IPR050490">
    <property type="entry name" value="Bact_solute-bd_prot1"/>
</dbReference>
<dbReference type="Pfam" id="PF13416">
    <property type="entry name" value="SBP_bac_8"/>
    <property type="match status" value="1"/>
</dbReference>
<dbReference type="OrthoDB" id="7317090at2"/>
<dbReference type="PROSITE" id="PS51318">
    <property type="entry name" value="TAT"/>
    <property type="match status" value="1"/>
</dbReference>
<dbReference type="STRING" id="887144.BJF91_13050"/>
<dbReference type="RefSeq" id="WP_075614139.1">
    <property type="nucleotide sequence ID" value="NZ_JACIED010000003.1"/>
</dbReference>
<dbReference type="InterPro" id="IPR006311">
    <property type="entry name" value="TAT_signal"/>
</dbReference>
<keyword evidence="4" id="KW-0732">Signal</keyword>
<organism evidence="6 7">
    <name type="scientific">Allorhizobium taibaishanense</name>
    <dbReference type="NCBI Taxonomy" id="887144"/>
    <lineage>
        <taxon>Bacteria</taxon>
        <taxon>Pseudomonadati</taxon>
        <taxon>Pseudomonadota</taxon>
        <taxon>Alphaproteobacteria</taxon>
        <taxon>Hyphomicrobiales</taxon>
        <taxon>Rhizobiaceae</taxon>
        <taxon>Rhizobium/Agrobacterium group</taxon>
        <taxon>Allorhizobium</taxon>
    </lineage>
</organism>
<evidence type="ECO:0000313" key="8">
    <source>
        <dbReference type="Proteomes" id="UP000544107"/>
    </source>
</evidence>
<accession>A0A1Q9A6M9</accession>